<comment type="catalytic activity">
    <reaction evidence="11">
        <text>isopentenyl diphosphate + (2E)-geranyl diphosphate = (2E,6E)-farnesyl diphosphate + diphosphate</text>
        <dbReference type="Rhea" id="RHEA:19361"/>
        <dbReference type="ChEBI" id="CHEBI:33019"/>
        <dbReference type="ChEBI" id="CHEBI:58057"/>
        <dbReference type="ChEBI" id="CHEBI:128769"/>
        <dbReference type="ChEBI" id="CHEBI:175763"/>
        <dbReference type="EC" id="2.5.1.10"/>
    </reaction>
</comment>
<evidence type="ECO:0000256" key="11">
    <source>
        <dbReference type="ARBA" id="ARBA00049399"/>
    </source>
</evidence>
<keyword evidence="5 12" id="KW-0808">Transferase</keyword>
<keyword evidence="14" id="KW-1185">Reference proteome</keyword>
<proteinExistence type="inferred from homology"/>
<name>A0A1I6TVF0_9BACL</name>
<dbReference type="SFLD" id="SFLDS00005">
    <property type="entry name" value="Isoprenoid_Synthase_Type_I"/>
    <property type="match status" value="1"/>
</dbReference>
<dbReference type="FunFam" id="1.10.600.10:FF:000001">
    <property type="entry name" value="Geranylgeranyl diphosphate synthase"/>
    <property type="match status" value="1"/>
</dbReference>
<reference evidence="14" key="1">
    <citation type="submission" date="2016-10" db="EMBL/GenBank/DDBJ databases">
        <authorList>
            <person name="Varghese N."/>
            <person name="Submissions S."/>
        </authorList>
    </citation>
    <scope>NUCLEOTIDE SEQUENCE [LARGE SCALE GENOMIC DNA]</scope>
    <source>
        <strain evidence="14">DSM 45789</strain>
    </source>
</reference>
<dbReference type="Proteomes" id="UP000198660">
    <property type="component" value="Unassembled WGS sequence"/>
</dbReference>
<evidence type="ECO:0000256" key="9">
    <source>
        <dbReference type="ARBA" id="ARBA00032380"/>
    </source>
</evidence>
<comment type="cofactor">
    <cofactor evidence="1">
        <name>Mg(2+)</name>
        <dbReference type="ChEBI" id="CHEBI:18420"/>
    </cofactor>
</comment>
<evidence type="ECO:0000313" key="14">
    <source>
        <dbReference type="Proteomes" id="UP000198660"/>
    </source>
</evidence>
<accession>A0A1I6TVF0</accession>
<evidence type="ECO:0000256" key="7">
    <source>
        <dbReference type="ARBA" id="ARBA00022842"/>
    </source>
</evidence>
<dbReference type="SFLD" id="SFLDG01017">
    <property type="entry name" value="Polyprenyl_Transferase_Like"/>
    <property type="match status" value="1"/>
</dbReference>
<dbReference type="Gene3D" id="1.10.600.10">
    <property type="entry name" value="Farnesyl Diphosphate Synthase"/>
    <property type="match status" value="1"/>
</dbReference>
<evidence type="ECO:0000256" key="3">
    <source>
        <dbReference type="ARBA" id="ARBA00012439"/>
    </source>
</evidence>
<dbReference type="GO" id="GO:0016114">
    <property type="term" value="P:terpenoid biosynthetic process"/>
    <property type="evidence" value="ECO:0007669"/>
    <property type="project" value="UniProtKB-ARBA"/>
</dbReference>
<dbReference type="NCBIfam" id="NF045485">
    <property type="entry name" value="FPPsyn"/>
    <property type="match status" value="1"/>
</dbReference>
<evidence type="ECO:0000256" key="5">
    <source>
        <dbReference type="ARBA" id="ARBA00022679"/>
    </source>
</evidence>
<dbReference type="EMBL" id="FPAA01000011">
    <property type="protein sequence ID" value="SFS93078.1"/>
    <property type="molecule type" value="Genomic_DNA"/>
</dbReference>
<evidence type="ECO:0000256" key="4">
    <source>
        <dbReference type="ARBA" id="ARBA00015100"/>
    </source>
</evidence>
<dbReference type="PANTHER" id="PTHR43281">
    <property type="entry name" value="FARNESYL DIPHOSPHATE SYNTHASE"/>
    <property type="match status" value="1"/>
</dbReference>
<protein>
    <recommendedName>
        <fullName evidence="4">Farnesyl diphosphate synthase</fullName>
        <ecNumber evidence="3">2.5.1.10</ecNumber>
    </recommendedName>
    <alternativeName>
        <fullName evidence="10">(2E,6E)-farnesyl diphosphate synthase</fullName>
    </alternativeName>
    <alternativeName>
        <fullName evidence="9">Geranyltranstransferase</fullName>
    </alternativeName>
</protein>
<dbReference type="InterPro" id="IPR033749">
    <property type="entry name" value="Polyprenyl_synt_CS"/>
</dbReference>
<gene>
    <name evidence="13" type="ORF">SAMN05444972_111102</name>
</gene>
<dbReference type="PROSITE" id="PS00723">
    <property type="entry name" value="POLYPRENYL_SYNTHASE_1"/>
    <property type="match status" value="1"/>
</dbReference>
<dbReference type="GO" id="GO:0005737">
    <property type="term" value="C:cytoplasm"/>
    <property type="evidence" value="ECO:0007669"/>
    <property type="project" value="UniProtKB-ARBA"/>
</dbReference>
<keyword evidence="7" id="KW-0460">Magnesium</keyword>
<dbReference type="SUPFAM" id="SSF48576">
    <property type="entry name" value="Terpenoid synthases"/>
    <property type="match status" value="1"/>
</dbReference>
<dbReference type="OrthoDB" id="9805316at2"/>
<dbReference type="AlphaFoldDB" id="A0A1I6TVF0"/>
<evidence type="ECO:0000256" key="6">
    <source>
        <dbReference type="ARBA" id="ARBA00022723"/>
    </source>
</evidence>
<dbReference type="InterPro" id="IPR000092">
    <property type="entry name" value="Polyprenyl_synt"/>
</dbReference>
<dbReference type="Pfam" id="PF00348">
    <property type="entry name" value="polyprenyl_synt"/>
    <property type="match status" value="1"/>
</dbReference>
<evidence type="ECO:0000256" key="12">
    <source>
        <dbReference type="RuleBase" id="RU004466"/>
    </source>
</evidence>
<dbReference type="GO" id="GO:0046872">
    <property type="term" value="F:metal ion binding"/>
    <property type="evidence" value="ECO:0007669"/>
    <property type="project" value="UniProtKB-KW"/>
</dbReference>
<dbReference type="EC" id="2.5.1.10" evidence="3"/>
<evidence type="ECO:0000256" key="1">
    <source>
        <dbReference type="ARBA" id="ARBA00001946"/>
    </source>
</evidence>
<organism evidence="13 14">
    <name type="scientific">Marininema halotolerans</name>
    <dbReference type="NCBI Taxonomy" id="1155944"/>
    <lineage>
        <taxon>Bacteria</taxon>
        <taxon>Bacillati</taxon>
        <taxon>Bacillota</taxon>
        <taxon>Bacilli</taxon>
        <taxon>Bacillales</taxon>
        <taxon>Thermoactinomycetaceae</taxon>
        <taxon>Marininema</taxon>
    </lineage>
</organism>
<evidence type="ECO:0000256" key="2">
    <source>
        <dbReference type="ARBA" id="ARBA00006706"/>
    </source>
</evidence>
<keyword evidence="6" id="KW-0479">Metal-binding</keyword>
<dbReference type="PANTHER" id="PTHR43281:SF1">
    <property type="entry name" value="FARNESYL DIPHOSPHATE SYNTHASE"/>
    <property type="match status" value="1"/>
</dbReference>
<evidence type="ECO:0000256" key="10">
    <source>
        <dbReference type="ARBA" id="ARBA00032873"/>
    </source>
</evidence>
<dbReference type="GO" id="GO:0004337">
    <property type="term" value="F:(2E,6E)-farnesyl diphosphate synthase activity"/>
    <property type="evidence" value="ECO:0007669"/>
    <property type="project" value="UniProtKB-EC"/>
</dbReference>
<comment type="similarity">
    <text evidence="2 12">Belongs to the FPP/GGPP synthase family.</text>
</comment>
<dbReference type="RefSeq" id="WP_091838442.1">
    <property type="nucleotide sequence ID" value="NZ_FPAA01000011.1"/>
</dbReference>
<dbReference type="CDD" id="cd00685">
    <property type="entry name" value="Trans_IPPS_HT"/>
    <property type="match status" value="1"/>
</dbReference>
<dbReference type="PROSITE" id="PS00444">
    <property type="entry name" value="POLYPRENYL_SYNTHASE_2"/>
    <property type="match status" value="1"/>
</dbReference>
<evidence type="ECO:0000313" key="13">
    <source>
        <dbReference type="EMBL" id="SFS93078.1"/>
    </source>
</evidence>
<dbReference type="InterPro" id="IPR053378">
    <property type="entry name" value="Prenyl_diphosphate_synthase"/>
</dbReference>
<dbReference type="InterPro" id="IPR008949">
    <property type="entry name" value="Isoprenoid_synthase_dom_sf"/>
</dbReference>
<sequence length="298" mass="32381">MTAIQQYLQQKVTHVEKKLEAYIAELPFDPTPLRESIAYSLMAGGKRLRPVLTLATAEALGAKEEDALPFACAIEMIHTYSLIHDDLPSMDDDDYRRGKLTNHKVYGEAMAILAGDALLTKAFGIMAESVLQAGLPPETGLEMIREGSIRAGAEGMVGGQVKDILAENKKVDLERLQDIHRAKTGDLITFSVRLGARIAGASSSQLAAVTSFAERIGLAFQIQDDILDVVGEQEKLGKPTGSDEEKNKSTYPALLGLEPSRQWVRELITEAKGCLTSEPGINASDLLAIADYLVSRDR</sequence>
<keyword evidence="8" id="KW-0414">Isoprene biosynthesis</keyword>
<evidence type="ECO:0000256" key="8">
    <source>
        <dbReference type="ARBA" id="ARBA00023229"/>
    </source>
</evidence>